<dbReference type="Gene3D" id="2.40.160.10">
    <property type="entry name" value="Porin"/>
    <property type="match status" value="1"/>
</dbReference>
<dbReference type="RefSeq" id="WP_252465573.1">
    <property type="nucleotide sequence ID" value="NZ_JALBWM010000020.1"/>
</dbReference>
<reference evidence="1" key="1">
    <citation type="journal article" date="2022" name="Arch. Microbiol.">
        <title>Microbulbifer okhotskensis sp. nov., isolated from a deep bottom sediment of the Okhotsk Sea.</title>
        <authorList>
            <person name="Romanenko L."/>
            <person name="Kurilenko V."/>
            <person name="Otstavnykh N."/>
            <person name="Velansky P."/>
            <person name="Isaeva M."/>
            <person name="Mikhailov V."/>
        </authorList>
    </citation>
    <scope>NUCLEOTIDE SEQUENCE</scope>
    <source>
        <strain evidence="1">OS29</strain>
    </source>
</reference>
<evidence type="ECO:0000313" key="1">
    <source>
        <dbReference type="EMBL" id="MCO1334087.1"/>
    </source>
</evidence>
<dbReference type="AlphaFoldDB" id="A0A9X2EKX2"/>
<gene>
    <name evidence="1" type="ORF">MO867_06995</name>
</gene>
<evidence type="ECO:0000313" key="2">
    <source>
        <dbReference type="Proteomes" id="UP001139028"/>
    </source>
</evidence>
<dbReference type="InterPro" id="IPR023614">
    <property type="entry name" value="Porin_dom_sf"/>
</dbReference>
<sequence>MKRWGAYCVISNFIFAGLVIADEAETKGGLKIVSDDGNFSAELGGRIHFDTYIFDKDLKDPVNTTDFRRARLSMKGKLWKWEYKLERDFASDGTGGLRDVYLATKFFNGKLTIGNFKPSRSINELTSSNEIILMEYAFTSAAGIYDGRGRQQGIGWRTHWSCHTLGLNLFNLRNPGDPRNSGFGAAARLTWAPINDDNSTVHLGVSRSFEKANQASLDIIAEVAYAGRRGPDQLIAISPGGSEYFFGEFGDDEFFLGDSGGRVNITGFELAATYGPLFGQAEYAFGHFTGGLYLSELIFEELYGAPPNFFCDPITGCFIGGQDVHAWYIMGSWAITGQHKPYDAKTGIFKSIKPSPPEGAWEIAARYNTIENRDFRQLRASNFTFGVNYYFNPKVRVMMNITLGDDDFTGDKTNQFAVRLQGAW</sequence>
<dbReference type="Pfam" id="PF07396">
    <property type="entry name" value="Porin_O_P"/>
    <property type="match status" value="2"/>
</dbReference>
<protein>
    <submittedName>
        <fullName evidence="1">OprO/OprP family phosphate-selective porin</fullName>
    </submittedName>
</protein>
<proteinExistence type="predicted"/>
<dbReference type="SUPFAM" id="SSF56935">
    <property type="entry name" value="Porins"/>
    <property type="match status" value="1"/>
</dbReference>
<accession>A0A9X2EKX2</accession>
<dbReference type="InterPro" id="IPR010870">
    <property type="entry name" value="Porin_O/P"/>
</dbReference>
<dbReference type="Proteomes" id="UP001139028">
    <property type="component" value="Unassembled WGS sequence"/>
</dbReference>
<dbReference type="EMBL" id="JALBWM010000020">
    <property type="protein sequence ID" value="MCO1334087.1"/>
    <property type="molecule type" value="Genomic_DNA"/>
</dbReference>
<comment type="caution">
    <text evidence="1">The sequence shown here is derived from an EMBL/GenBank/DDBJ whole genome shotgun (WGS) entry which is preliminary data.</text>
</comment>
<name>A0A9X2EKX2_9GAMM</name>
<keyword evidence="2" id="KW-1185">Reference proteome</keyword>
<organism evidence="1 2">
    <name type="scientific">Microbulbifer okhotskensis</name>
    <dbReference type="NCBI Taxonomy" id="2926617"/>
    <lineage>
        <taxon>Bacteria</taxon>
        <taxon>Pseudomonadati</taxon>
        <taxon>Pseudomonadota</taxon>
        <taxon>Gammaproteobacteria</taxon>
        <taxon>Cellvibrionales</taxon>
        <taxon>Microbulbiferaceae</taxon>
        <taxon>Microbulbifer</taxon>
    </lineage>
</organism>